<evidence type="ECO:0000256" key="9">
    <source>
        <dbReference type="RuleBase" id="RU003500"/>
    </source>
</evidence>
<dbReference type="PANTHER" id="PTHR12027:SF37">
    <property type="entry name" value="PROTEIN WNT"/>
    <property type="match status" value="1"/>
</dbReference>
<comment type="similarity">
    <text evidence="2 9">Belongs to the Wnt family.</text>
</comment>
<comment type="caution">
    <text evidence="12">The sequence shown here is derived from an EMBL/GenBank/DDBJ whole genome shotgun (WGS) entry which is preliminary data.</text>
</comment>
<dbReference type="Gene3D" id="3.30.2460.20">
    <property type="match status" value="1"/>
</dbReference>
<gene>
    <name evidence="12" type="ORF">CVLEPA_LOCUS74</name>
</gene>
<evidence type="ECO:0000256" key="3">
    <source>
        <dbReference type="ARBA" id="ARBA00022473"/>
    </source>
</evidence>
<evidence type="ECO:0000256" key="7">
    <source>
        <dbReference type="ARBA" id="ARBA00023157"/>
    </source>
</evidence>
<evidence type="ECO:0000256" key="2">
    <source>
        <dbReference type="ARBA" id="ARBA00005683"/>
    </source>
</evidence>
<keyword evidence="5" id="KW-0272">Extracellular matrix</keyword>
<protein>
    <recommendedName>
        <fullName evidence="9">Protein Wnt</fullName>
    </recommendedName>
</protein>
<evidence type="ECO:0000313" key="12">
    <source>
        <dbReference type="EMBL" id="CAK8671049.1"/>
    </source>
</evidence>
<dbReference type="EMBL" id="CAWYQH010000001">
    <property type="protein sequence ID" value="CAK8671049.1"/>
    <property type="molecule type" value="Genomic_DNA"/>
</dbReference>
<dbReference type="PRINTS" id="PR01349">
    <property type="entry name" value="WNTPROTEIN"/>
</dbReference>
<dbReference type="InterPro" id="IPR005817">
    <property type="entry name" value="Wnt"/>
</dbReference>
<feature type="region of interest" description="Disordered" evidence="10">
    <location>
        <begin position="363"/>
        <end position="389"/>
    </location>
</feature>
<keyword evidence="11" id="KW-0472">Membrane</keyword>
<evidence type="ECO:0000256" key="1">
    <source>
        <dbReference type="ARBA" id="ARBA00004498"/>
    </source>
</evidence>
<feature type="compositionally biased region" description="Basic residues" evidence="10">
    <location>
        <begin position="367"/>
        <end position="387"/>
    </location>
</feature>
<evidence type="ECO:0000256" key="8">
    <source>
        <dbReference type="ARBA" id="ARBA00023288"/>
    </source>
</evidence>
<proteinExistence type="inferred from homology"/>
<evidence type="ECO:0000256" key="11">
    <source>
        <dbReference type="SAM" id="Phobius"/>
    </source>
</evidence>
<keyword evidence="7" id="KW-1015">Disulfide bond</keyword>
<dbReference type="Pfam" id="PF00110">
    <property type="entry name" value="wnt"/>
    <property type="match status" value="1"/>
</dbReference>
<name>A0ABP0EUK6_CLALP</name>
<keyword evidence="8" id="KW-0449">Lipoprotein</keyword>
<keyword evidence="13" id="KW-1185">Reference proteome</keyword>
<evidence type="ECO:0000256" key="4">
    <source>
        <dbReference type="ARBA" id="ARBA00022525"/>
    </source>
</evidence>
<evidence type="ECO:0000256" key="5">
    <source>
        <dbReference type="ARBA" id="ARBA00022530"/>
    </source>
</evidence>
<dbReference type="Proteomes" id="UP001642483">
    <property type="component" value="Unassembled WGS sequence"/>
</dbReference>
<evidence type="ECO:0000313" key="13">
    <source>
        <dbReference type="Proteomes" id="UP001642483"/>
    </source>
</evidence>
<organism evidence="12 13">
    <name type="scientific">Clavelina lepadiformis</name>
    <name type="common">Light-bulb sea squirt</name>
    <name type="synonym">Ascidia lepadiformis</name>
    <dbReference type="NCBI Taxonomy" id="159417"/>
    <lineage>
        <taxon>Eukaryota</taxon>
        <taxon>Metazoa</taxon>
        <taxon>Chordata</taxon>
        <taxon>Tunicata</taxon>
        <taxon>Ascidiacea</taxon>
        <taxon>Aplousobranchia</taxon>
        <taxon>Clavelinidae</taxon>
        <taxon>Clavelina</taxon>
    </lineage>
</organism>
<evidence type="ECO:0000256" key="10">
    <source>
        <dbReference type="SAM" id="MobiDB-lite"/>
    </source>
</evidence>
<reference evidence="12 13" key="1">
    <citation type="submission" date="2024-02" db="EMBL/GenBank/DDBJ databases">
        <authorList>
            <person name="Daric V."/>
            <person name="Darras S."/>
        </authorList>
    </citation>
    <scope>NUCLEOTIDE SEQUENCE [LARGE SCALE GENOMIC DNA]</scope>
</reference>
<keyword evidence="3 9" id="KW-0217">Developmental protein</keyword>
<dbReference type="SMART" id="SM00097">
    <property type="entry name" value="WNT1"/>
    <property type="match status" value="1"/>
</dbReference>
<keyword evidence="4" id="KW-0964">Secreted</keyword>
<dbReference type="InterPro" id="IPR043158">
    <property type="entry name" value="Wnt_C"/>
</dbReference>
<feature type="transmembrane region" description="Helical" evidence="11">
    <location>
        <begin position="6"/>
        <end position="30"/>
    </location>
</feature>
<evidence type="ECO:0000256" key="6">
    <source>
        <dbReference type="ARBA" id="ARBA00022687"/>
    </source>
</evidence>
<keyword evidence="11" id="KW-1133">Transmembrane helix</keyword>
<comment type="function">
    <text evidence="9">Ligand for members of the frizzled family of seven transmembrane receptors.</text>
</comment>
<sequence>MDFSFRHYVVTMSSLCYLHVIIVVLFNFFLGTRAYASWWLLGELQALSAFEPHICPNMPLSPEQRILCERSPRVMASIRDGAVKGIDECKYQFRNERWNCSTTGKWQHVFGKVMQRGSREAAFVHAITSAGVTYAVTQACSLGVLPDCSCDRKKVGKGPDGSFEWGGCSDDVKYGMEFAQNFIDAVEIGRHDARANMNRHNNRAGRRAVKRILKPHCKCHGPTQSCPTRTCWQQLLDFREAGSYLKEQYNKAVHVTVRQEGSEMSLIRVKGANKRLGKNELVFLTSSPNYCVKNNETGSLGTSGRECNKTSTGTDSCEHLCCGRGYDTTRVTRVFQCKCKFHWCCEVRCERCEVTSDVHTCKTEKGKGRKGRGRKGRGRKRRGRQRKPKEVLRTKRSFFVEEDFDLDRWMNGDSPESRAENNDETTWWPEQSKVSVINGRPRLNEEILKLYNEWRAIRQKTALKTNYAANSISSWWRNVLDYFKFWLQ</sequence>
<accession>A0ABP0EUK6</accession>
<dbReference type="PANTHER" id="PTHR12027">
    <property type="entry name" value="WNT RELATED"/>
    <property type="match status" value="1"/>
</dbReference>
<comment type="subcellular location">
    <subcellularLocation>
        <location evidence="1 9">Secreted</location>
        <location evidence="1 9">Extracellular space</location>
        <location evidence="1 9">Extracellular matrix</location>
    </subcellularLocation>
</comment>
<keyword evidence="11" id="KW-0812">Transmembrane</keyword>
<keyword evidence="6 9" id="KW-0879">Wnt signaling pathway</keyword>